<dbReference type="Proteomes" id="UP001396334">
    <property type="component" value="Unassembled WGS sequence"/>
</dbReference>
<proteinExistence type="predicted"/>
<dbReference type="EMBL" id="JBBPBN010000124">
    <property type="protein sequence ID" value="KAK8977091.1"/>
    <property type="molecule type" value="Genomic_DNA"/>
</dbReference>
<gene>
    <name evidence="1" type="ORF">V6N11_021181</name>
</gene>
<accession>A0ABR2NLP6</accession>
<evidence type="ECO:0000313" key="1">
    <source>
        <dbReference type="EMBL" id="KAK8977091.1"/>
    </source>
</evidence>
<keyword evidence="2" id="KW-1185">Reference proteome</keyword>
<sequence>MQDHHVSSTELPHRIAGGHVVASHWIFRQDIRFVGPTASDFDLTKGQMDKNVPVHIIFYSSPLDQSIISSKCQCLQEISKLFNFHRQTAADIVNGIEIIFESPGAGLR</sequence>
<evidence type="ECO:0000313" key="2">
    <source>
        <dbReference type="Proteomes" id="UP001396334"/>
    </source>
</evidence>
<name>A0ABR2NLP6_9ROSI</name>
<protein>
    <submittedName>
        <fullName evidence="1">Uncharacterized protein</fullName>
    </submittedName>
</protein>
<comment type="caution">
    <text evidence="1">The sequence shown here is derived from an EMBL/GenBank/DDBJ whole genome shotgun (WGS) entry which is preliminary data.</text>
</comment>
<organism evidence="1 2">
    <name type="scientific">Hibiscus sabdariffa</name>
    <name type="common">roselle</name>
    <dbReference type="NCBI Taxonomy" id="183260"/>
    <lineage>
        <taxon>Eukaryota</taxon>
        <taxon>Viridiplantae</taxon>
        <taxon>Streptophyta</taxon>
        <taxon>Embryophyta</taxon>
        <taxon>Tracheophyta</taxon>
        <taxon>Spermatophyta</taxon>
        <taxon>Magnoliopsida</taxon>
        <taxon>eudicotyledons</taxon>
        <taxon>Gunneridae</taxon>
        <taxon>Pentapetalae</taxon>
        <taxon>rosids</taxon>
        <taxon>malvids</taxon>
        <taxon>Malvales</taxon>
        <taxon>Malvaceae</taxon>
        <taxon>Malvoideae</taxon>
        <taxon>Hibiscus</taxon>
    </lineage>
</organism>
<reference evidence="1 2" key="1">
    <citation type="journal article" date="2024" name="G3 (Bethesda)">
        <title>Genome assembly of Hibiscus sabdariffa L. provides insights into metabolisms of medicinal natural products.</title>
        <authorList>
            <person name="Kim T."/>
        </authorList>
    </citation>
    <scope>NUCLEOTIDE SEQUENCE [LARGE SCALE GENOMIC DNA]</scope>
    <source>
        <strain evidence="1">TK-2024</strain>
        <tissue evidence="1">Old leaves</tissue>
    </source>
</reference>